<dbReference type="Gene3D" id="3.10.200.10">
    <property type="entry name" value="Alpha carbonic anhydrase"/>
    <property type="match status" value="1"/>
</dbReference>
<dbReference type="AlphaFoldDB" id="A0A1I8HZ06"/>
<dbReference type="EC" id="4.2.1.1" evidence="4 10"/>
<evidence type="ECO:0000256" key="3">
    <source>
        <dbReference type="ARBA" id="ARBA00010718"/>
    </source>
</evidence>
<dbReference type="SMART" id="SM01057">
    <property type="entry name" value="Carb_anhydrase"/>
    <property type="match status" value="1"/>
</dbReference>
<evidence type="ECO:0000256" key="8">
    <source>
        <dbReference type="ARBA" id="ARBA00023239"/>
    </source>
</evidence>
<evidence type="ECO:0000313" key="12">
    <source>
        <dbReference type="WBParaSite" id="maker-uti_cns_0008899-snap-gene-0.5-mRNA-1"/>
    </source>
</evidence>
<dbReference type="InterPro" id="IPR018338">
    <property type="entry name" value="Carbonic_anhydrase_a-class_CS"/>
</dbReference>
<dbReference type="OrthoDB" id="429145at2759"/>
<keyword evidence="6 10" id="KW-0479">Metal-binding</keyword>
<dbReference type="InterPro" id="IPR001148">
    <property type="entry name" value="CA_dom"/>
</dbReference>
<evidence type="ECO:0000256" key="4">
    <source>
        <dbReference type="ARBA" id="ARBA00012925"/>
    </source>
</evidence>
<evidence type="ECO:0000256" key="1">
    <source>
        <dbReference type="ARBA" id="ARBA00001947"/>
    </source>
</evidence>
<protein>
    <recommendedName>
        <fullName evidence="4 10">Carbonic anhydrase</fullName>
        <ecNumber evidence="4 10">4.2.1.1</ecNumber>
    </recommendedName>
</protein>
<dbReference type="PANTHER" id="PTHR18952:SF141">
    <property type="entry name" value="CARBONIC ANHYDRASE"/>
    <property type="match status" value="1"/>
</dbReference>
<dbReference type="GO" id="GO:0008270">
    <property type="term" value="F:zinc ion binding"/>
    <property type="evidence" value="ECO:0007669"/>
    <property type="project" value="UniProtKB-UniRule"/>
</dbReference>
<sequence length="280" mass="30890">MQRGKKQPSWGYDNENGPHTWSRFFPKAAGAFQSPVNLDFGQAVFSAKLNNPPLRCAYQDLPDCQLSNTGHSFQVASGSGDRATVEGGPLLCRYQFAQFHMHWGSGDSWGSEHALNGRLFPAELHLVHWNAGKFSSFQEAAAIKDGLAVLGVFVDIGAEHPAMARVLQHFDKIRAPGSKVPLAEPINLANFLPANLTEIFSYEGSLTTPPCFESVQWTVFREPITMSAEQLAQLRSLSCGHPSPTGDREQQMVDNYRHLIPLGKRRLVTSCSPEVLRDGK</sequence>
<keyword evidence="5" id="KW-0964">Secreted</keyword>
<dbReference type="WBParaSite" id="maker-uti_cns_0008899-snap-gene-0.5-mRNA-1">
    <property type="protein sequence ID" value="maker-uti_cns_0008899-snap-gene-0.5-mRNA-1"/>
    <property type="gene ID" value="maker-uti_cns_0008899-snap-gene-0.5"/>
</dbReference>
<evidence type="ECO:0000256" key="7">
    <source>
        <dbReference type="ARBA" id="ARBA00022833"/>
    </source>
</evidence>
<keyword evidence="8 10" id="KW-0456">Lyase</keyword>
<proteinExistence type="inferred from homology"/>
<accession>A0A1I8HZ06</accession>
<comment type="subcellular location">
    <subcellularLocation>
        <location evidence="2">Secreted</location>
        <location evidence="2">Extracellular space</location>
        <location evidence="2">Extracellular matrix</location>
    </subcellularLocation>
</comment>
<evidence type="ECO:0000256" key="2">
    <source>
        <dbReference type="ARBA" id="ARBA00004498"/>
    </source>
</evidence>
<keyword evidence="7 10" id="KW-0862">Zinc</keyword>
<evidence type="ECO:0000256" key="9">
    <source>
        <dbReference type="ARBA" id="ARBA00048348"/>
    </source>
</evidence>
<reference evidence="12" key="1">
    <citation type="submission" date="2016-11" db="UniProtKB">
        <authorList>
            <consortium name="WormBaseParasite"/>
        </authorList>
    </citation>
    <scope>IDENTIFICATION</scope>
</reference>
<dbReference type="InterPro" id="IPR023561">
    <property type="entry name" value="Carbonic_anhydrase_a-class"/>
</dbReference>
<evidence type="ECO:0000256" key="6">
    <source>
        <dbReference type="ARBA" id="ARBA00022723"/>
    </source>
</evidence>
<dbReference type="GO" id="GO:0004089">
    <property type="term" value="F:carbonate dehydratase activity"/>
    <property type="evidence" value="ECO:0007669"/>
    <property type="project" value="UniProtKB-UniRule"/>
</dbReference>
<keyword evidence="5" id="KW-0272">Extracellular matrix</keyword>
<evidence type="ECO:0000256" key="10">
    <source>
        <dbReference type="RuleBase" id="RU367011"/>
    </source>
</evidence>
<organism evidence="11 12">
    <name type="scientific">Macrostomum lignano</name>
    <dbReference type="NCBI Taxonomy" id="282301"/>
    <lineage>
        <taxon>Eukaryota</taxon>
        <taxon>Metazoa</taxon>
        <taxon>Spiralia</taxon>
        <taxon>Lophotrochozoa</taxon>
        <taxon>Platyhelminthes</taxon>
        <taxon>Rhabditophora</taxon>
        <taxon>Macrostomorpha</taxon>
        <taxon>Macrostomida</taxon>
        <taxon>Macrostomidae</taxon>
        <taxon>Macrostomum</taxon>
    </lineage>
</organism>
<comment type="cofactor">
    <cofactor evidence="1 10">
        <name>Zn(2+)</name>
        <dbReference type="ChEBI" id="CHEBI:29105"/>
    </cofactor>
</comment>
<dbReference type="STRING" id="282301.A0A1I8HZ06"/>
<comment type="catalytic activity">
    <reaction evidence="9 10">
        <text>hydrogencarbonate + H(+) = CO2 + H2O</text>
        <dbReference type="Rhea" id="RHEA:10748"/>
        <dbReference type="ChEBI" id="CHEBI:15377"/>
        <dbReference type="ChEBI" id="CHEBI:15378"/>
        <dbReference type="ChEBI" id="CHEBI:16526"/>
        <dbReference type="ChEBI" id="CHEBI:17544"/>
        <dbReference type="EC" id="4.2.1.1"/>
    </reaction>
</comment>
<dbReference type="Pfam" id="PF00194">
    <property type="entry name" value="Carb_anhydrase"/>
    <property type="match status" value="1"/>
</dbReference>
<dbReference type="GO" id="GO:0005737">
    <property type="term" value="C:cytoplasm"/>
    <property type="evidence" value="ECO:0007669"/>
    <property type="project" value="TreeGrafter"/>
</dbReference>
<keyword evidence="11" id="KW-1185">Reference proteome</keyword>
<dbReference type="SUPFAM" id="SSF51069">
    <property type="entry name" value="Carbonic anhydrase"/>
    <property type="match status" value="1"/>
</dbReference>
<dbReference type="PROSITE" id="PS51144">
    <property type="entry name" value="ALPHA_CA_2"/>
    <property type="match status" value="1"/>
</dbReference>
<dbReference type="CDD" id="cd00326">
    <property type="entry name" value="alpha_CA"/>
    <property type="match status" value="1"/>
</dbReference>
<evidence type="ECO:0000256" key="5">
    <source>
        <dbReference type="ARBA" id="ARBA00022530"/>
    </source>
</evidence>
<dbReference type="InterPro" id="IPR036398">
    <property type="entry name" value="CA_dom_sf"/>
</dbReference>
<evidence type="ECO:0000313" key="11">
    <source>
        <dbReference type="Proteomes" id="UP000095280"/>
    </source>
</evidence>
<comment type="function">
    <text evidence="10">Reversible hydration of carbon dioxide.</text>
</comment>
<dbReference type="Proteomes" id="UP000095280">
    <property type="component" value="Unplaced"/>
</dbReference>
<name>A0A1I8HZ06_9PLAT</name>
<dbReference type="PROSITE" id="PS00162">
    <property type="entry name" value="ALPHA_CA_1"/>
    <property type="match status" value="1"/>
</dbReference>
<comment type="similarity">
    <text evidence="3 10">Belongs to the alpha-carbonic anhydrase family.</text>
</comment>
<dbReference type="PANTHER" id="PTHR18952">
    <property type="entry name" value="CARBONIC ANHYDRASE"/>
    <property type="match status" value="1"/>
</dbReference>